<evidence type="ECO:0000256" key="12">
    <source>
        <dbReference type="ARBA" id="ARBA00031989"/>
    </source>
</evidence>
<evidence type="ECO:0000256" key="1">
    <source>
        <dbReference type="ARBA" id="ARBA00004651"/>
    </source>
</evidence>
<evidence type="ECO:0000256" key="10">
    <source>
        <dbReference type="ARBA" id="ARBA00023136"/>
    </source>
</evidence>
<feature type="transmembrane region" description="Helical" evidence="14">
    <location>
        <begin position="330"/>
        <end position="352"/>
    </location>
</feature>
<protein>
    <recommendedName>
        <fullName evidence="2">Voltage-gated hydrogen channel 1</fullName>
    </recommendedName>
    <alternativeName>
        <fullName evidence="12">Hydrogen voltage-gated channel 1</fullName>
    </alternativeName>
</protein>
<evidence type="ECO:0000259" key="15">
    <source>
        <dbReference type="Pfam" id="PF00520"/>
    </source>
</evidence>
<dbReference type="PANTHER" id="PTHR46480:SF1">
    <property type="entry name" value="VOLTAGE-GATED HYDROGEN CHANNEL 1"/>
    <property type="match status" value="1"/>
</dbReference>
<reference evidence="16 17" key="1">
    <citation type="journal article" date="2019" name="BMC Genomics">
        <title>New insights from Opisthorchis felineus genome: update on genomics of the epidemiologically important liver flukes.</title>
        <authorList>
            <person name="Ershov N.I."/>
            <person name="Mordvinov V.A."/>
            <person name="Prokhortchouk E.B."/>
            <person name="Pakharukova M.Y."/>
            <person name="Gunbin K.V."/>
            <person name="Ustyantsev K."/>
            <person name="Genaev M.A."/>
            <person name="Blinov A.G."/>
            <person name="Mazur A."/>
            <person name="Boulygina E."/>
            <person name="Tsygankova S."/>
            <person name="Khrameeva E."/>
            <person name="Chekanov N."/>
            <person name="Fan G."/>
            <person name="Xiao A."/>
            <person name="Zhang H."/>
            <person name="Xu X."/>
            <person name="Yang H."/>
            <person name="Solovyev V."/>
            <person name="Lee S.M."/>
            <person name="Liu X."/>
            <person name="Afonnikov D.A."/>
            <person name="Skryabin K.G."/>
        </authorList>
    </citation>
    <scope>NUCLEOTIDE SEQUENCE [LARGE SCALE GENOMIC DNA]</scope>
    <source>
        <strain evidence="16">AK-0245</strain>
        <tissue evidence="16">Whole organism</tissue>
    </source>
</reference>
<dbReference type="GO" id="GO:0005886">
    <property type="term" value="C:plasma membrane"/>
    <property type="evidence" value="ECO:0007669"/>
    <property type="project" value="UniProtKB-SubCell"/>
</dbReference>
<evidence type="ECO:0000256" key="7">
    <source>
        <dbReference type="ARBA" id="ARBA00022989"/>
    </source>
</evidence>
<feature type="transmembrane region" description="Helical" evidence="14">
    <location>
        <begin position="389"/>
        <end position="407"/>
    </location>
</feature>
<keyword evidence="8" id="KW-0175">Coiled coil</keyword>
<feature type="region of interest" description="Disordered" evidence="13">
    <location>
        <begin position="172"/>
        <end position="195"/>
    </location>
</feature>
<comment type="subcellular location">
    <subcellularLocation>
        <location evidence="1">Cell membrane</location>
        <topology evidence="1">Multi-pass membrane protein</topology>
    </subcellularLocation>
</comment>
<dbReference type="Gene3D" id="1.20.120.350">
    <property type="entry name" value="Voltage-gated potassium channels. Chain C"/>
    <property type="match status" value="1"/>
</dbReference>
<feature type="region of interest" description="Disordered" evidence="13">
    <location>
        <begin position="850"/>
        <end position="878"/>
    </location>
</feature>
<dbReference type="InterPro" id="IPR027359">
    <property type="entry name" value="Volt_channel_dom_sf"/>
</dbReference>
<dbReference type="AlphaFoldDB" id="A0A4S2LT31"/>
<name>A0A4S2LT31_OPIFE</name>
<dbReference type="InterPro" id="IPR005821">
    <property type="entry name" value="Ion_trans_dom"/>
</dbReference>
<keyword evidence="3" id="KW-0813">Transport</keyword>
<evidence type="ECO:0000256" key="5">
    <source>
        <dbReference type="ARBA" id="ARBA00022692"/>
    </source>
</evidence>
<evidence type="ECO:0000256" key="6">
    <source>
        <dbReference type="ARBA" id="ARBA00022882"/>
    </source>
</evidence>
<dbReference type="EMBL" id="SJOL01006434">
    <property type="protein sequence ID" value="TGZ66950.1"/>
    <property type="molecule type" value="Genomic_DNA"/>
</dbReference>
<organism evidence="16 17">
    <name type="scientific">Opisthorchis felineus</name>
    <dbReference type="NCBI Taxonomy" id="147828"/>
    <lineage>
        <taxon>Eukaryota</taxon>
        <taxon>Metazoa</taxon>
        <taxon>Spiralia</taxon>
        <taxon>Lophotrochozoa</taxon>
        <taxon>Platyhelminthes</taxon>
        <taxon>Trematoda</taxon>
        <taxon>Digenea</taxon>
        <taxon>Opisthorchiida</taxon>
        <taxon>Opisthorchiata</taxon>
        <taxon>Opisthorchiidae</taxon>
        <taxon>Opisthorchis</taxon>
    </lineage>
</organism>
<dbReference type="STRING" id="147828.A0A4S2LT31"/>
<evidence type="ECO:0000256" key="8">
    <source>
        <dbReference type="ARBA" id="ARBA00023054"/>
    </source>
</evidence>
<keyword evidence="6" id="KW-0851">Voltage-gated channel</keyword>
<evidence type="ECO:0000256" key="14">
    <source>
        <dbReference type="SAM" id="Phobius"/>
    </source>
</evidence>
<feature type="region of interest" description="Disordered" evidence="13">
    <location>
        <begin position="718"/>
        <end position="748"/>
    </location>
</feature>
<keyword evidence="5 14" id="KW-0812">Transmembrane</keyword>
<dbReference type="Pfam" id="PF00520">
    <property type="entry name" value="Ion_trans"/>
    <property type="match status" value="1"/>
</dbReference>
<keyword evidence="7 14" id="KW-1133">Transmembrane helix</keyword>
<feature type="compositionally biased region" description="Basic and acidic residues" evidence="13">
    <location>
        <begin position="719"/>
        <end position="732"/>
    </location>
</feature>
<feature type="compositionally biased region" description="Polar residues" evidence="13">
    <location>
        <begin position="863"/>
        <end position="878"/>
    </location>
</feature>
<keyword evidence="9" id="KW-0406">Ion transport</keyword>
<keyword evidence="10 14" id="KW-0472">Membrane</keyword>
<sequence length="878" mass="99025">MKADIEAHTLTDPEEDERYGYDFDWSRNRAILKQLVKDNIDISMLKDEMSSTLQQRGRKTWRQYLLTILRSHMMQIILSLLVLLDAGIVITEIVLEIQSLQSYKNNFRQRLHDIRQILCTIVEINTPNGQPHPSCSLPWPSEDSNSTKHYGFPRMFHATDGKLQHDKEESVEAFGQSGTGSGYFHPQQSDTHGSPDAELLQSVTSLINYWESVYSNHQFHCAMRSNSEAPEARTQLNHTPSKSGVTLRRTRKYGTIILRHQRNGTRLQTFSEIHRQPSKYTTTTTPNIALSEVQIDRSGEEHIFAHDPLSFTHGTSVDNSAQMMHEASEVLHYLSIAITGLFLICVIIKIICLKRKFLRDTNEYFDAGIIMASFASDVLYVRYASETAAAMVVFLLWRIIRIINALMMHKQQQYELRIAMQKRARRLLGRKMEIIRTEKEMQDKHIGALEDLLRELGASTEVIRRCKPRYKKCTKEQTNNALKSIAALTTGVMGGLVGAPSNFQGVISKYGGTAFNTPTASQKSLQGMIGSSVHNLNVYTRRSSQVKGVFPLPEQNFNDQFCGNIAKSVSSTFELQRCAPNHNTAHIDCRSSLENSLNRKARISLCNNSIDDGSCECEIPLPDDNLILSTLRESNSGNVILGTQSALITNQVSPAHTIERNQSFPQVNFQQPVSICPLEPCTPEEPTSAVSTHFMIKHLSYSKHPFQWNRIRRKGKTWKATEDDQDTSRMEVPEDMEDSKTNSKKKIQGPPFARKYACKCGFLQASEPSKPSPTKRALIQKQHSLDWHRGNTWRRSQQSKTSTKCTAGDLQNVVTGFEDTTNLSVSVSYPVSANNQLVSDVSAQYHPNYAHSHPRLLAPRASMESSSTENLSEAQASG</sequence>
<comment type="caution">
    <text evidence="16">The sequence shown here is derived from an EMBL/GenBank/DDBJ whole genome shotgun (WGS) entry which is preliminary data.</text>
</comment>
<dbReference type="GO" id="GO:0034702">
    <property type="term" value="C:monoatomic ion channel complex"/>
    <property type="evidence" value="ECO:0007669"/>
    <property type="project" value="UniProtKB-KW"/>
</dbReference>
<dbReference type="GO" id="GO:0030171">
    <property type="term" value="F:voltage-gated proton channel activity"/>
    <property type="evidence" value="ECO:0007669"/>
    <property type="project" value="InterPro"/>
</dbReference>
<evidence type="ECO:0000313" key="17">
    <source>
        <dbReference type="Proteomes" id="UP000308267"/>
    </source>
</evidence>
<evidence type="ECO:0000256" key="11">
    <source>
        <dbReference type="ARBA" id="ARBA00023303"/>
    </source>
</evidence>
<accession>A0A4S2LT31</accession>
<evidence type="ECO:0000313" key="16">
    <source>
        <dbReference type="EMBL" id="TGZ66950.1"/>
    </source>
</evidence>
<keyword evidence="17" id="KW-1185">Reference proteome</keyword>
<keyword evidence="4" id="KW-1003">Cell membrane</keyword>
<evidence type="ECO:0000256" key="13">
    <source>
        <dbReference type="SAM" id="MobiDB-lite"/>
    </source>
</evidence>
<dbReference type="PANTHER" id="PTHR46480">
    <property type="entry name" value="F20B24.22"/>
    <property type="match status" value="1"/>
</dbReference>
<dbReference type="OrthoDB" id="427456at2759"/>
<feature type="domain" description="Ion transport" evidence="15">
    <location>
        <begin position="325"/>
        <end position="410"/>
    </location>
</feature>
<gene>
    <name evidence="16" type="ORF">CRM22_005057</name>
</gene>
<evidence type="ECO:0000256" key="4">
    <source>
        <dbReference type="ARBA" id="ARBA00022475"/>
    </source>
</evidence>
<evidence type="ECO:0000256" key="3">
    <source>
        <dbReference type="ARBA" id="ARBA00022448"/>
    </source>
</evidence>
<dbReference type="InterPro" id="IPR031846">
    <property type="entry name" value="Hvcn1"/>
</dbReference>
<evidence type="ECO:0000256" key="2">
    <source>
        <dbReference type="ARBA" id="ARBA00015897"/>
    </source>
</evidence>
<evidence type="ECO:0000256" key="9">
    <source>
        <dbReference type="ARBA" id="ARBA00023065"/>
    </source>
</evidence>
<dbReference type="Proteomes" id="UP000308267">
    <property type="component" value="Unassembled WGS sequence"/>
</dbReference>
<keyword evidence="11" id="KW-0407">Ion channel</keyword>
<proteinExistence type="predicted"/>